<dbReference type="EMBL" id="MN739518">
    <property type="protein sequence ID" value="QHT10071.1"/>
    <property type="molecule type" value="Genomic_DNA"/>
</dbReference>
<name>A0A6C0D0I0_9ZZZZ</name>
<reference evidence="1" key="1">
    <citation type="journal article" date="2020" name="Nature">
        <title>Giant virus diversity and host interactions through global metagenomics.</title>
        <authorList>
            <person name="Schulz F."/>
            <person name="Roux S."/>
            <person name="Paez-Espino D."/>
            <person name="Jungbluth S."/>
            <person name="Walsh D.A."/>
            <person name="Denef V.J."/>
            <person name="McMahon K.D."/>
            <person name="Konstantinidis K.T."/>
            <person name="Eloe-Fadrosh E.A."/>
            <person name="Kyrpides N.C."/>
            <person name="Woyke T."/>
        </authorList>
    </citation>
    <scope>NUCLEOTIDE SEQUENCE</scope>
    <source>
        <strain evidence="1">GVMAG-M-3300023174-104</strain>
    </source>
</reference>
<sequence length="213" mass="25946">MEEDDDLFKLDKKIESVEGGVFRPIREVVMKKNPQKMERRERLKWMNECGLMMSSDEMTTRNLYKRFPKKHSFQCLEDDDCSRFIPYWEKIRFDIHALLFEEERWKTDRYVILYKLNTLMESFGFSIKTDIYDIALGNWEKVWEEREIMISRIRFSSHSNQLCLYFFLKSFFAHPFSVPPSSSIINTPKNSKYLTFHYPSTLQIIRLWRRLVF</sequence>
<dbReference type="AlphaFoldDB" id="A0A6C0D0I0"/>
<proteinExistence type="predicted"/>
<organism evidence="1">
    <name type="scientific">viral metagenome</name>
    <dbReference type="NCBI Taxonomy" id="1070528"/>
    <lineage>
        <taxon>unclassified sequences</taxon>
        <taxon>metagenomes</taxon>
        <taxon>organismal metagenomes</taxon>
    </lineage>
</organism>
<evidence type="ECO:0000313" key="1">
    <source>
        <dbReference type="EMBL" id="QHT10071.1"/>
    </source>
</evidence>
<protein>
    <submittedName>
        <fullName evidence="1">Uncharacterized protein</fullName>
    </submittedName>
</protein>
<accession>A0A6C0D0I0</accession>